<evidence type="ECO:0000313" key="2">
    <source>
        <dbReference type="Proteomes" id="UP001200544"/>
    </source>
</evidence>
<dbReference type="EMBL" id="JAHYQA010000033">
    <property type="protein sequence ID" value="MCE9240847.1"/>
    <property type="molecule type" value="Genomic_DNA"/>
</dbReference>
<organism evidence="1 2">
    <name type="scientific">Bacteroides thetaiotaomicron</name>
    <dbReference type="NCBI Taxonomy" id="818"/>
    <lineage>
        <taxon>Bacteria</taxon>
        <taxon>Pseudomonadati</taxon>
        <taxon>Bacteroidota</taxon>
        <taxon>Bacteroidia</taxon>
        <taxon>Bacteroidales</taxon>
        <taxon>Bacteroidaceae</taxon>
        <taxon>Bacteroides</taxon>
    </lineage>
</organism>
<sequence length="175" mass="20536">MNKRIIYRKQDNKPFHPKFSQLPIKDLAILNFTTENEVRSFYMGELEWIPYSVVELMLDTRIQARNLSIHKISSNEEALYILYQYFTEIPIADNPRFLHITVAADILNLTEQHIIRKAKEENGLYTDQDGGNYFIDSQWLIETYNDTIRDLGIEADIRLANNGKGKVELTIKRKL</sequence>
<dbReference type="AlphaFoldDB" id="A0AAW4ZH96"/>
<accession>A0AAW4ZH96</accession>
<dbReference type="RefSeq" id="WP_234129457.1">
    <property type="nucleotide sequence ID" value="NZ_JAHYQA010000033.1"/>
</dbReference>
<dbReference type="Proteomes" id="UP001200544">
    <property type="component" value="Unassembled WGS sequence"/>
</dbReference>
<name>A0AAW4ZH96_BACT4</name>
<gene>
    <name evidence="1" type="ORF">K0H07_27365</name>
</gene>
<comment type="caution">
    <text evidence="1">The sequence shown here is derived from an EMBL/GenBank/DDBJ whole genome shotgun (WGS) entry which is preliminary data.</text>
</comment>
<protein>
    <submittedName>
        <fullName evidence="1">Uncharacterized protein</fullName>
    </submittedName>
</protein>
<reference evidence="1" key="1">
    <citation type="submission" date="2021-07" db="EMBL/GenBank/DDBJ databases">
        <title>Comparative genomics of Bacteroides fragilis group isolates reveals species-dependent resistance mechanisms and validates clinical tools for resistance prediction.</title>
        <authorList>
            <person name="Wallace M.J."/>
            <person name="Jean S."/>
            <person name="Wallace M.A."/>
            <person name="Carey-Ann B.D."/>
            <person name="Dantas G."/>
        </authorList>
    </citation>
    <scope>NUCLEOTIDE SEQUENCE</scope>
    <source>
        <strain evidence="1">BJH_160</strain>
    </source>
</reference>
<proteinExistence type="predicted"/>
<evidence type="ECO:0000313" key="1">
    <source>
        <dbReference type="EMBL" id="MCE9240847.1"/>
    </source>
</evidence>